<dbReference type="NCBIfam" id="NF008277">
    <property type="entry name" value="PRK11055.1"/>
    <property type="match status" value="1"/>
</dbReference>
<dbReference type="PANTHER" id="PTHR10091">
    <property type="entry name" value="ALDOSE-1-EPIMERASE"/>
    <property type="match status" value="1"/>
</dbReference>
<dbReference type="InterPro" id="IPR011013">
    <property type="entry name" value="Gal_mutarotase_sf_dom"/>
</dbReference>
<dbReference type="InterPro" id="IPR015443">
    <property type="entry name" value="Aldose_1-epimerase"/>
</dbReference>
<evidence type="ECO:0000313" key="7">
    <source>
        <dbReference type="Proteomes" id="UP001476282"/>
    </source>
</evidence>
<dbReference type="Pfam" id="PF01263">
    <property type="entry name" value="Aldose_epim"/>
    <property type="match status" value="1"/>
</dbReference>
<dbReference type="CDD" id="cd09019">
    <property type="entry name" value="galactose_mutarotase_like"/>
    <property type="match status" value="1"/>
</dbReference>
<keyword evidence="3 5" id="KW-0413">Isomerase</keyword>
<comment type="catalytic activity">
    <reaction evidence="5">
        <text>alpha-D-glucose = beta-D-glucose</text>
        <dbReference type="Rhea" id="RHEA:10264"/>
        <dbReference type="ChEBI" id="CHEBI:15903"/>
        <dbReference type="ChEBI" id="CHEBI:17925"/>
        <dbReference type="EC" id="5.1.3.3"/>
    </reaction>
</comment>
<evidence type="ECO:0000256" key="5">
    <source>
        <dbReference type="PIRNR" id="PIRNR005096"/>
    </source>
</evidence>
<dbReference type="InterPro" id="IPR014718">
    <property type="entry name" value="GH-type_carb-bd"/>
</dbReference>
<accession>A0ABP9URA6</accession>
<reference evidence="6 7" key="1">
    <citation type="submission" date="2024-02" db="EMBL/GenBank/DDBJ databases">
        <title>Haloferula sargassicola NBRC 104335.</title>
        <authorList>
            <person name="Ichikawa N."/>
            <person name="Katano-Makiyama Y."/>
            <person name="Hidaka K."/>
        </authorList>
    </citation>
    <scope>NUCLEOTIDE SEQUENCE [LARGE SCALE GENOMIC DNA]</scope>
    <source>
        <strain evidence="6 7">NBRC 104335</strain>
    </source>
</reference>
<comment type="similarity">
    <text evidence="2 5">Belongs to the aldose epimerase family.</text>
</comment>
<proteinExistence type="inferred from homology"/>
<protein>
    <recommendedName>
        <fullName evidence="5">Aldose 1-epimerase</fullName>
        <ecNumber evidence="5">5.1.3.3</ecNumber>
    </recommendedName>
</protein>
<dbReference type="EMBL" id="BAABRI010000005">
    <property type="protein sequence ID" value="GAA5481849.1"/>
    <property type="molecule type" value="Genomic_DNA"/>
</dbReference>
<dbReference type="Gene3D" id="2.70.98.10">
    <property type="match status" value="1"/>
</dbReference>
<dbReference type="PIRSF" id="PIRSF005096">
    <property type="entry name" value="GALM"/>
    <property type="match status" value="1"/>
</dbReference>
<dbReference type="InterPro" id="IPR047215">
    <property type="entry name" value="Galactose_mutarotase-like"/>
</dbReference>
<dbReference type="RefSeq" id="WP_353565997.1">
    <property type="nucleotide sequence ID" value="NZ_BAABRI010000005.1"/>
</dbReference>
<dbReference type="EC" id="5.1.3.3" evidence="5"/>
<keyword evidence="7" id="KW-1185">Reference proteome</keyword>
<evidence type="ECO:0000256" key="3">
    <source>
        <dbReference type="ARBA" id="ARBA00023235"/>
    </source>
</evidence>
<keyword evidence="4 5" id="KW-0119">Carbohydrate metabolism</keyword>
<sequence>MSSTGIASSTHLRSFGKLSDGLEAKLVTLRNSHGLTASITNFGAALVGVLTPDRDGEFADITLGYDTAAGYETDSNPYLGATVGRFGNRIASGTLTIDGQFHQLATNNEPGGIPCHLHGGTVGFSRRLWDILEASETRVVLRYDSPDGDEGYPGALTATVTYELSDENELIWEATATTTRITIVNLVHHSYWNLSGNPEKDILDHELRLAASRYLPTDDGLIPTGELKRVEGTPLDFREARRIGDRINEDHPCLKRASGYDHAWILDKACGGNPVFAAEVHHPATGRTIEIFTNQPAIQVYSGNFLSAECFRLPHQGGKGGIAYPFRSGLCLETENYPDAPNKPHFPSPLLHPGETYRHIEVHRFSVK</sequence>
<gene>
    <name evidence="6" type="primary">mro_2</name>
    <name evidence="6" type="ORF">Hsar01_01060</name>
</gene>
<evidence type="ECO:0000256" key="2">
    <source>
        <dbReference type="ARBA" id="ARBA00006206"/>
    </source>
</evidence>
<evidence type="ECO:0000256" key="4">
    <source>
        <dbReference type="ARBA" id="ARBA00023277"/>
    </source>
</evidence>
<comment type="caution">
    <text evidence="6">The sequence shown here is derived from an EMBL/GenBank/DDBJ whole genome shotgun (WGS) entry which is preliminary data.</text>
</comment>
<dbReference type="InterPro" id="IPR008183">
    <property type="entry name" value="Aldose_1/G6P_1-epimerase"/>
</dbReference>
<dbReference type="SUPFAM" id="SSF74650">
    <property type="entry name" value="Galactose mutarotase-like"/>
    <property type="match status" value="1"/>
</dbReference>
<comment type="pathway">
    <text evidence="1 5">Carbohydrate metabolism; hexose metabolism.</text>
</comment>
<organism evidence="6 7">
    <name type="scientific">Haloferula sargassicola</name>
    <dbReference type="NCBI Taxonomy" id="490096"/>
    <lineage>
        <taxon>Bacteria</taxon>
        <taxon>Pseudomonadati</taxon>
        <taxon>Verrucomicrobiota</taxon>
        <taxon>Verrucomicrobiia</taxon>
        <taxon>Verrucomicrobiales</taxon>
        <taxon>Verrucomicrobiaceae</taxon>
        <taxon>Haloferula</taxon>
    </lineage>
</organism>
<dbReference type="Proteomes" id="UP001476282">
    <property type="component" value="Unassembled WGS sequence"/>
</dbReference>
<name>A0ABP9URA6_9BACT</name>
<evidence type="ECO:0000256" key="1">
    <source>
        <dbReference type="ARBA" id="ARBA00005028"/>
    </source>
</evidence>
<evidence type="ECO:0000313" key="6">
    <source>
        <dbReference type="EMBL" id="GAA5481849.1"/>
    </source>
</evidence>
<dbReference type="PANTHER" id="PTHR10091:SF0">
    <property type="entry name" value="GALACTOSE MUTAROTASE"/>
    <property type="match status" value="1"/>
</dbReference>